<evidence type="ECO:0000313" key="2">
    <source>
        <dbReference type="EMBL" id="TWR93275.1"/>
    </source>
</evidence>
<sequence>MVFPLIAAAFSAVASVVAAVTPVIASIGPAVASFCTTVLPKVVPVLIGNLEKLNTFVSVVQAVLQVIGIFKPGEQIKDIGDRAIQAASQDIKPENFDSFEAYMEEIRAFELDPTKTESITDVEKYAAGLAIGAQCMDEKFNVREGTMANLWPLVANNPEYFSSTRLTSLLGSTTDVISLLKYFEGGLGPAAAAETEGKIIAAEKNMAPDKTEEAIYVQLDAAVEHFKKPESV</sequence>
<proteinExistence type="predicted"/>
<organism evidence="2 3">
    <name type="scientific">Pseudomonas saxonica</name>
    <dbReference type="NCBI Taxonomy" id="2600598"/>
    <lineage>
        <taxon>Bacteria</taxon>
        <taxon>Pseudomonadati</taxon>
        <taxon>Pseudomonadota</taxon>
        <taxon>Gammaproteobacteria</taxon>
        <taxon>Pseudomonadales</taxon>
        <taxon>Pseudomonadaceae</taxon>
        <taxon>Pseudomonas</taxon>
    </lineage>
</organism>
<feature type="chain" id="PRO_5045974729" evidence="1">
    <location>
        <begin position="20"/>
        <end position="232"/>
    </location>
</feature>
<feature type="signal peptide" evidence="1">
    <location>
        <begin position="1"/>
        <end position="19"/>
    </location>
</feature>
<accession>A0ABY3GNI8</accession>
<protein>
    <submittedName>
        <fullName evidence="2">Uncharacterized protein</fullName>
    </submittedName>
</protein>
<dbReference type="Proteomes" id="UP000318428">
    <property type="component" value="Unassembled WGS sequence"/>
</dbReference>
<dbReference type="EMBL" id="VFIO01000001">
    <property type="protein sequence ID" value="TWR93275.1"/>
    <property type="molecule type" value="Genomic_DNA"/>
</dbReference>
<keyword evidence="1" id="KW-0732">Signal</keyword>
<reference evidence="2 3" key="1">
    <citation type="submission" date="2019-06" db="EMBL/GenBank/DDBJ databases">
        <title>Pseudomonas bimorpha sp. nov. isolated from bovine raw milk and skim milk concentrate.</title>
        <authorList>
            <person name="Hofmann K."/>
            <person name="Huptas C."/>
            <person name="Doll E."/>
            <person name="Scherer S."/>
            <person name="Wenning M."/>
        </authorList>
    </citation>
    <scope>NUCLEOTIDE SEQUENCE [LARGE SCALE GENOMIC DNA]</scope>
    <source>
        <strain evidence="2 3">DSM 108989</strain>
    </source>
</reference>
<dbReference type="RefSeq" id="WP_146384470.1">
    <property type="nucleotide sequence ID" value="NZ_VFIO01000001.1"/>
</dbReference>
<evidence type="ECO:0000256" key="1">
    <source>
        <dbReference type="SAM" id="SignalP"/>
    </source>
</evidence>
<name>A0ABY3GNI8_9PSED</name>
<evidence type="ECO:0000313" key="3">
    <source>
        <dbReference type="Proteomes" id="UP000318428"/>
    </source>
</evidence>
<keyword evidence="3" id="KW-1185">Reference proteome</keyword>
<gene>
    <name evidence="2" type="ORF">FJD38_06600</name>
</gene>
<comment type="caution">
    <text evidence="2">The sequence shown here is derived from an EMBL/GenBank/DDBJ whole genome shotgun (WGS) entry which is preliminary data.</text>
</comment>